<dbReference type="EMBL" id="CAJJDN010000152">
    <property type="protein sequence ID" value="CAD8124616.1"/>
    <property type="molecule type" value="Genomic_DNA"/>
</dbReference>
<dbReference type="AlphaFoldDB" id="A0A8S1R8L3"/>
<keyword evidence="1" id="KW-0812">Transmembrane</keyword>
<proteinExistence type="predicted"/>
<dbReference type="Proteomes" id="UP000692954">
    <property type="component" value="Unassembled WGS sequence"/>
</dbReference>
<evidence type="ECO:0000256" key="1">
    <source>
        <dbReference type="SAM" id="Phobius"/>
    </source>
</evidence>
<organism evidence="2 3">
    <name type="scientific">Paramecium sonneborni</name>
    <dbReference type="NCBI Taxonomy" id="65129"/>
    <lineage>
        <taxon>Eukaryota</taxon>
        <taxon>Sar</taxon>
        <taxon>Alveolata</taxon>
        <taxon>Ciliophora</taxon>
        <taxon>Intramacronucleata</taxon>
        <taxon>Oligohymenophorea</taxon>
        <taxon>Peniculida</taxon>
        <taxon>Parameciidae</taxon>
        <taxon>Paramecium</taxon>
    </lineage>
</organism>
<evidence type="ECO:0000313" key="3">
    <source>
        <dbReference type="Proteomes" id="UP000692954"/>
    </source>
</evidence>
<feature type="transmembrane region" description="Helical" evidence="1">
    <location>
        <begin position="327"/>
        <end position="348"/>
    </location>
</feature>
<protein>
    <recommendedName>
        <fullName evidence="4">Transmembrane protein</fullName>
    </recommendedName>
</protein>
<evidence type="ECO:0008006" key="4">
    <source>
        <dbReference type="Google" id="ProtNLM"/>
    </source>
</evidence>
<keyword evidence="1" id="KW-0472">Membrane</keyword>
<gene>
    <name evidence="2" type="ORF">PSON_ATCC_30995.1.T1520081</name>
</gene>
<comment type="caution">
    <text evidence="2">The sequence shown here is derived from an EMBL/GenBank/DDBJ whole genome shotgun (WGS) entry which is preliminary data.</text>
</comment>
<evidence type="ECO:0000313" key="2">
    <source>
        <dbReference type="EMBL" id="CAD8124616.1"/>
    </source>
</evidence>
<name>A0A8S1R8L3_9CILI</name>
<accession>A0A8S1R8L3</accession>
<reference evidence="2" key="1">
    <citation type="submission" date="2021-01" db="EMBL/GenBank/DDBJ databases">
        <authorList>
            <consortium name="Genoscope - CEA"/>
            <person name="William W."/>
        </authorList>
    </citation>
    <scope>NUCLEOTIDE SEQUENCE</scope>
</reference>
<keyword evidence="3" id="KW-1185">Reference proteome</keyword>
<dbReference type="OrthoDB" id="304426at2759"/>
<sequence length="377" mass="44717">MLLFLQFYIVSSMYPISYIDERPYLKLDYNLQVQLKLDEVLSEFLQRHSSNDRCPDFQQEECYEEIYQNGQKTKIKLEKEIFYLYDIQSEQQNSQTIVYSDQQLDQNDKDLISFLALAPFQNHQNTFYQNGFSLCLSQTDGYLSTNFNTLSLNILPEKTQGVYTRLKEELYTTYGLHIQNMEISFKVKDISSYAIYIVSEDVVSIPNEIFPHKYFLTKGFKLDTSGFYYRDHQDNDNVEDLDPLLFYNYENQDNPLIIDPVDYIVNVDNSQDLLKIYSDEQYNNAIILGLPFLKNKFLNVQTDENYVFVSQLNTSQCIVDQDQSIQVWEIIFIILQVILLPILVYLTFKKLRQHEQKKQQQQSQTQQFITELQRQDS</sequence>
<keyword evidence="1" id="KW-1133">Transmembrane helix</keyword>